<dbReference type="InterPro" id="IPR001611">
    <property type="entry name" value="Leu-rich_rpt"/>
</dbReference>
<dbReference type="Pfam" id="PF23550">
    <property type="entry name" value="zf_Tbcl_Rhp7"/>
    <property type="match status" value="1"/>
</dbReference>
<dbReference type="InterPro" id="IPR056451">
    <property type="entry name" value="Znf_Tbcl_Rhp7"/>
</dbReference>
<evidence type="ECO:0000259" key="2">
    <source>
        <dbReference type="Pfam" id="PF23550"/>
    </source>
</evidence>
<dbReference type="InterPro" id="IPR006553">
    <property type="entry name" value="Leu-rich_rpt_Cys-con_subtyp"/>
</dbReference>
<dbReference type="AlphaFoldDB" id="A0A428Q5T4"/>
<feature type="region of interest" description="Disordered" evidence="1">
    <location>
        <begin position="242"/>
        <end position="261"/>
    </location>
</feature>
<reference evidence="3 4" key="1">
    <citation type="submission" date="2017-06" db="EMBL/GenBank/DDBJ databases">
        <title>Comparative genomic analysis of Ambrosia Fusariam Clade fungi.</title>
        <authorList>
            <person name="Stajich J.E."/>
            <person name="Carrillo J."/>
            <person name="Kijimoto T."/>
            <person name="Eskalen A."/>
            <person name="O'Donnell K."/>
            <person name="Kasson M."/>
        </authorList>
    </citation>
    <scope>NUCLEOTIDE SEQUENCE [LARGE SCALE GENOMIC DNA]</scope>
    <source>
        <strain evidence="3 4">NRRL62584</strain>
    </source>
</reference>
<feature type="compositionally biased region" description="Basic and acidic residues" evidence="1">
    <location>
        <begin position="1"/>
        <end position="24"/>
    </location>
</feature>
<dbReference type="FunFam" id="3.80.10.10:FF:000601">
    <property type="entry name" value="DNA repair protein Rad7, protein"/>
    <property type="match status" value="1"/>
</dbReference>
<dbReference type="EMBL" id="NKCI01000057">
    <property type="protein sequence ID" value="RSL60592.1"/>
    <property type="molecule type" value="Genomic_DNA"/>
</dbReference>
<feature type="compositionally biased region" description="Basic and acidic residues" evidence="1">
    <location>
        <begin position="159"/>
        <end position="173"/>
    </location>
</feature>
<name>A0A428Q5T4_9HYPO</name>
<feature type="compositionally biased region" description="Low complexity" evidence="1">
    <location>
        <begin position="28"/>
        <end position="67"/>
    </location>
</feature>
<evidence type="ECO:0000313" key="3">
    <source>
        <dbReference type="EMBL" id="RSL60592.1"/>
    </source>
</evidence>
<comment type="caution">
    <text evidence="3">The sequence shown here is derived from an EMBL/GenBank/DDBJ whole genome shotgun (WGS) entry which is preliminary data.</text>
</comment>
<gene>
    <name evidence="3" type="ORF">CEP54_006702</name>
</gene>
<feature type="region of interest" description="Disordered" evidence="1">
    <location>
        <begin position="1"/>
        <end position="82"/>
    </location>
</feature>
<proteinExistence type="predicted"/>
<dbReference type="Gene3D" id="3.80.10.10">
    <property type="entry name" value="Ribonuclease Inhibitor"/>
    <property type="match status" value="2"/>
</dbReference>
<dbReference type="STRING" id="1325734.A0A428Q5T4"/>
<evidence type="ECO:0000256" key="1">
    <source>
        <dbReference type="SAM" id="MobiDB-lite"/>
    </source>
</evidence>
<dbReference type="SMART" id="SM00367">
    <property type="entry name" value="LRR_CC"/>
    <property type="match status" value="5"/>
</dbReference>
<accession>A0A428Q5T4</accession>
<keyword evidence="4" id="KW-1185">Reference proteome</keyword>
<feature type="domain" description="DNA repair protein rhp7 treble clef" evidence="2">
    <location>
        <begin position="202"/>
        <end position="239"/>
    </location>
</feature>
<dbReference type="PANTHER" id="PTHR13318">
    <property type="entry name" value="PARTNER OF PAIRED, ISOFORM B-RELATED"/>
    <property type="match status" value="1"/>
</dbReference>
<dbReference type="PANTHER" id="PTHR13318:SF190">
    <property type="entry name" value="PARTNER OF PAIRED, ISOFORM B"/>
    <property type="match status" value="1"/>
</dbReference>
<dbReference type="OrthoDB" id="1924287at2759"/>
<dbReference type="Pfam" id="PF13516">
    <property type="entry name" value="LRR_6"/>
    <property type="match status" value="1"/>
</dbReference>
<feature type="region of interest" description="Disordered" evidence="1">
    <location>
        <begin position="103"/>
        <end position="179"/>
    </location>
</feature>
<protein>
    <recommendedName>
        <fullName evidence="2">DNA repair protein rhp7 treble clef domain-containing protein</fullName>
    </recommendedName>
</protein>
<organism evidence="3 4">
    <name type="scientific">Fusarium duplospermum</name>
    <dbReference type="NCBI Taxonomy" id="1325734"/>
    <lineage>
        <taxon>Eukaryota</taxon>
        <taxon>Fungi</taxon>
        <taxon>Dikarya</taxon>
        <taxon>Ascomycota</taxon>
        <taxon>Pezizomycotina</taxon>
        <taxon>Sordariomycetes</taxon>
        <taxon>Hypocreomycetidae</taxon>
        <taxon>Hypocreales</taxon>
        <taxon>Nectriaceae</taxon>
        <taxon>Fusarium</taxon>
        <taxon>Fusarium solani species complex</taxon>
    </lineage>
</organism>
<sequence length="677" mass="75271">MASENAERREKRENLDKSCKEARPRQSQANNQNGQTAPAGQAAQNGQAGQNGQNAQAGQFGQIGQTQPAAQTRPTRANRAVYGPQSALTDFLASHNISANQIRADADARRRQAAASTNTQNGDGDGDEDGESSSAPLSASTRRRSGRNATTEQTTKRKREAEKKIQKIKESKSFKRRKKIVDASDDDELARAIFEQTSAPLPGQMENCEICDKRFTVTPYSVAGPNGGLLCAPCGREIAKERKDLPKKKPKKQTGASGVGRRRAIQSRILDGDFGTKSLATLCVQTLAKNVDLADSLGDLPDHLIDKIARMFSKRRLLKPETLPLFVQPNTESVHIYDGARLGEQDYISIFQVAQQLRHLKIRCGIQFKDEVMDYLLSRGIALETFYLHGANLLSEDKWHEFLRAKGETLATLQVYYTDKHFGDDTMAVLKESCPNLKRLKVENNQKFTDAGVRAIGELSSLEHIGLQLQNKTHTSAYNELVSKIGTNLRTLSLKVVPGVDDGLLRAIHQHCRSLTKLRITDSEEMTDFGFVDLFTDWANPPLHYVDFQKCRQLDASQPRENPDKLGLCSDGFKALMAHSGQKLQYLNVHACRHITREAFEEVFHPEAHYPELKELEISFCEEVTDFILGSIFRACPNIREVNVFGCMKVKSVRVPRGVILVGVPNAQGMILEGNDD</sequence>
<evidence type="ECO:0000313" key="4">
    <source>
        <dbReference type="Proteomes" id="UP000288168"/>
    </source>
</evidence>
<dbReference type="Proteomes" id="UP000288168">
    <property type="component" value="Unassembled WGS sequence"/>
</dbReference>
<dbReference type="InterPro" id="IPR032675">
    <property type="entry name" value="LRR_dom_sf"/>
</dbReference>
<dbReference type="GO" id="GO:0019005">
    <property type="term" value="C:SCF ubiquitin ligase complex"/>
    <property type="evidence" value="ECO:0007669"/>
    <property type="project" value="TreeGrafter"/>
</dbReference>
<dbReference type="SUPFAM" id="SSF52047">
    <property type="entry name" value="RNI-like"/>
    <property type="match status" value="1"/>
</dbReference>
<dbReference type="GO" id="GO:0031146">
    <property type="term" value="P:SCF-dependent proteasomal ubiquitin-dependent protein catabolic process"/>
    <property type="evidence" value="ECO:0007669"/>
    <property type="project" value="TreeGrafter"/>
</dbReference>